<evidence type="ECO:0000256" key="11">
    <source>
        <dbReference type="SAM" id="SignalP"/>
    </source>
</evidence>
<evidence type="ECO:0000256" key="10">
    <source>
        <dbReference type="SAM" id="MobiDB-lite"/>
    </source>
</evidence>
<keyword evidence="5 9" id="KW-0798">TonB box</keyword>
<accession>A0A4R7CBQ1</accession>
<dbReference type="PROSITE" id="PS52016">
    <property type="entry name" value="TONB_DEPENDENT_REC_3"/>
    <property type="match status" value="1"/>
</dbReference>
<dbReference type="EMBL" id="SNZR01000011">
    <property type="protein sequence ID" value="TDR94536.1"/>
    <property type="molecule type" value="Genomic_DNA"/>
</dbReference>
<evidence type="ECO:0000256" key="2">
    <source>
        <dbReference type="ARBA" id="ARBA00022448"/>
    </source>
</evidence>
<evidence type="ECO:0000313" key="14">
    <source>
        <dbReference type="EMBL" id="TDR94536.1"/>
    </source>
</evidence>
<name>A0A4R7CBQ1_9HYPH</name>
<dbReference type="InterPro" id="IPR012910">
    <property type="entry name" value="Plug_dom"/>
</dbReference>
<feature type="compositionally biased region" description="Low complexity" evidence="10">
    <location>
        <begin position="87"/>
        <end position="97"/>
    </location>
</feature>
<evidence type="ECO:0000256" key="3">
    <source>
        <dbReference type="ARBA" id="ARBA00022452"/>
    </source>
</evidence>
<feature type="domain" description="TonB-dependent receptor-like beta-barrel" evidence="12">
    <location>
        <begin position="363"/>
        <end position="712"/>
    </location>
</feature>
<gene>
    <name evidence="14" type="ORF">EV668_1824</name>
</gene>
<reference evidence="14 15" key="1">
    <citation type="submission" date="2019-03" db="EMBL/GenBank/DDBJ databases">
        <title>Genomic Encyclopedia of Type Strains, Phase IV (KMG-IV): sequencing the most valuable type-strain genomes for metagenomic binning, comparative biology and taxonomic classification.</title>
        <authorList>
            <person name="Goeker M."/>
        </authorList>
    </citation>
    <scope>NUCLEOTIDE SEQUENCE [LARGE SCALE GENOMIC DNA]</scope>
    <source>
        <strain evidence="14 15">DSM 25903</strain>
    </source>
</reference>
<dbReference type="Gene3D" id="2.170.130.10">
    <property type="entry name" value="TonB-dependent receptor, plug domain"/>
    <property type="match status" value="1"/>
</dbReference>
<dbReference type="SUPFAM" id="SSF56935">
    <property type="entry name" value="Porins"/>
    <property type="match status" value="1"/>
</dbReference>
<dbReference type="OrthoDB" id="9795928at2"/>
<keyword evidence="4 8" id="KW-0812">Transmembrane</keyword>
<dbReference type="PANTHER" id="PTHR30069:SF40">
    <property type="entry name" value="TONB-DEPENDENT RECEPTOR NMB0964-RELATED"/>
    <property type="match status" value="1"/>
</dbReference>
<keyword evidence="14" id="KW-0675">Receptor</keyword>
<dbReference type="InterPro" id="IPR036942">
    <property type="entry name" value="Beta-barrel_TonB_sf"/>
</dbReference>
<feature type="chain" id="PRO_5020605615" evidence="11">
    <location>
        <begin position="26"/>
        <end position="743"/>
    </location>
</feature>
<keyword evidence="11" id="KW-0732">Signal</keyword>
<feature type="signal peptide" evidence="11">
    <location>
        <begin position="1"/>
        <end position="25"/>
    </location>
</feature>
<evidence type="ECO:0000259" key="12">
    <source>
        <dbReference type="Pfam" id="PF00593"/>
    </source>
</evidence>
<dbReference type="PANTHER" id="PTHR30069">
    <property type="entry name" value="TONB-DEPENDENT OUTER MEMBRANE RECEPTOR"/>
    <property type="match status" value="1"/>
</dbReference>
<evidence type="ECO:0000256" key="8">
    <source>
        <dbReference type="PROSITE-ProRule" id="PRU01360"/>
    </source>
</evidence>
<evidence type="ECO:0000256" key="1">
    <source>
        <dbReference type="ARBA" id="ARBA00004571"/>
    </source>
</evidence>
<dbReference type="AlphaFoldDB" id="A0A4R7CBQ1"/>
<protein>
    <submittedName>
        <fullName evidence="14">Iron complex outermembrane receptor protein</fullName>
    </submittedName>
</protein>
<dbReference type="GO" id="GO:0009279">
    <property type="term" value="C:cell outer membrane"/>
    <property type="evidence" value="ECO:0007669"/>
    <property type="project" value="UniProtKB-SubCell"/>
</dbReference>
<evidence type="ECO:0000256" key="4">
    <source>
        <dbReference type="ARBA" id="ARBA00022692"/>
    </source>
</evidence>
<comment type="subcellular location">
    <subcellularLocation>
        <location evidence="1 8">Cell outer membrane</location>
        <topology evidence="1 8">Multi-pass membrane protein</topology>
    </subcellularLocation>
</comment>
<dbReference type="GO" id="GO:0015344">
    <property type="term" value="F:siderophore uptake transmembrane transporter activity"/>
    <property type="evidence" value="ECO:0007669"/>
    <property type="project" value="TreeGrafter"/>
</dbReference>
<keyword evidence="2 8" id="KW-0813">Transport</keyword>
<dbReference type="Gene3D" id="2.40.170.20">
    <property type="entry name" value="TonB-dependent receptor, beta-barrel domain"/>
    <property type="match status" value="1"/>
</dbReference>
<organism evidence="14 15">
    <name type="scientific">Enterovirga rhinocerotis</name>
    <dbReference type="NCBI Taxonomy" id="1339210"/>
    <lineage>
        <taxon>Bacteria</taxon>
        <taxon>Pseudomonadati</taxon>
        <taxon>Pseudomonadota</taxon>
        <taxon>Alphaproteobacteria</taxon>
        <taxon>Hyphomicrobiales</taxon>
        <taxon>Methylobacteriaceae</taxon>
        <taxon>Enterovirga</taxon>
    </lineage>
</organism>
<evidence type="ECO:0000313" key="15">
    <source>
        <dbReference type="Proteomes" id="UP000295122"/>
    </source>
</evidence>
<evidence type="ECO:0000256" key="9">
    <source>
        <dbReference type="RuleBase" id="RU003357"/>
    </source>
</evidence>
<proteinExistence type="inferred from homology"/>
<keyword evidence="15" id="KW-1185">Reference proteome</keyword>
<evidence type="ECO:0000256" key="6">
    <source>
        <dbReference type="ARBA" id="ARBA00023136"/>
    </source>
</evidence>
<dbReference type="Proteomes" id="UP000295122">
    <property type="component" value="Unassembled WGS sequence"/>
</dbReference>
<evidence type="ECO:0000259" key="13">
    <source>
        <dbReference type="Pfam" id="PF07715"/>
    </source>
</evidence>
<feature type="domain" description="TonB-dependent receptor plug" evidence="13">
    <location>
        <begin position="103"/>
        <end position="201"/>
    </location>
</feature>
<comment type="caution">
    <text evidence="14">The sequence shown here is derived from an EMBL/GenBank/DDBJ whole genome shotgun (WGS) entry which is preliminary data.</text>
</comment>
<feature type="compositionally biased region" description="Low complexity" evidence="10">
    <location>
        <begin position="46"/>
        <end position="63"/>
    </location>
</feature>
<dbReference type="Pfam" id="PF00593">
    <property type="entry name" value="TonB_dep_Rec_b-barrel"/>
    <property type="match status" value="1"/>
</dbReference>
<dbReference type="InterPro" id="IPR000531">
    <property type="entry name" value="Beta-barrel_TonB"/>
</dbReference>
<dbReference type="GO" id="GO:0044718">
    <property type="term" value="P:siderophore transmembrane transport"/>
    <property type="evidence" value="ECO:0007669"/>
    <property type="project" value="TreeGrafter"/>
</dbReference>
<dbReference type="InterPro" id="IPR037066">
    <property type="entry name" value="Plug_dom_sf"/>
</dbReference>
<feature type="region of interest" description="Disordered" evidence="10">
    <location>
        <begin position="26"/>
        <end position="141"/>
    </location>
</feature>
<dbReference type="RefSeq" id="WP_133769418.1">
    <property type="nucleotide sequence ID" value="NZ_SNZR01000011.1"/>
</dbReference>
<feature type="compositionally biased region" description="Low complexity" evidence="10">
    <location>
        <begin position="70"/>
        <end position="80"/>
    </location>
</feature>
<dbReference type="Pfam" id="PF07715">
    <property type="entry name" value="Plug"/>
    <property type="match status" value="1"/>
</dbReference>
<keyword evidence="6 8" id="KW-0472">Membrane</keyword>
<keyword evidence="7 8" id="KW-0998">Cell outer membrane</keyword>
<comment type="similarity">
    <text evidence="8 9">Belongs to the TonB-dependent receptor family.</text>
</comment>
<evidence type="ECO:0000256" key="5">
    <source>
        <dbReference type="ARBA" id="ARBA00023077"/>
    </source>
</evidence>
<keyword evidence="3 8" id="KW-1134">Transmembrane beta strand</keyword>
<sequence>MTPRSSALSLATLALLGLSATDATAQGAALPPVVVTEPARPKPVRRAVASPAAPSAAARAQRQASERASARAAARPRAAPAAPPASAPAATSTAAASDFQDPTLVTRTQIERTMPTTIGGALADRPGVSTTGYAPGSAERPILRGLDSERVRIQENGLGSHDVSALGEDHAVPINPLVQDRIEIVRGPEALRYGSQVVGGIVNAENNRIPTFIPQGGYQGRVLAGYATGSNASTVAASMDAGANGVAIHADGFRSQSDDYRTPRGRQFNSAGRSEGGAIGISLIGDGGFIGIGASHSYSVYGIPGGEAAEGRTKLNPVQEKVYARGERRFEAGPFSAFRFWLGSSTYRHDETSLNDEGFRQIGATFRNREVEARAELDHVPVETGIGILKGTVGIQAGRSRIGTAGEAGGLLSPANSRTLAGYLVEELSLGGGLKVQAAGRIETTRVNGLAGLYPADYLPGGGVDEPSSYHSSRRFTAGNAALGLVQALPYGFEASLTALHSERAPTAQELYSRGAHEATATFVIGDPNLKLERAQSLEIGLRRKEGAFRLDATAFYTRYRGFIAKVPTGATCDDDFSTCGSGDELTQVLVRQMDATFWGAEIAGQLDLFTLPMGVFGIEGQYDFVHASFGKAGPVPRIPAHRLGGGVFWRDGGWFARVNLLHAFDQNRPGPYDTPTKGWNNLRAELSYTQQLDRAATSLREITLGVRGNNLLDDDMRNAASFRKDLILLPGRTVSLFVSAKF</sequence>
<evidence type="ECO:0000256" key="7">
    <source>
        <dbReference type="ARBA" id="ARBA00023237"/>
    </source>
</evidence>
<dbReference type="InterPro" id="IPR039426">
    <property type="entry name" value="TonB-dep_rcpt-like"/>
</dbReference>